<reference evidence="2 3" key="1">
    <citation type="submission" date="2015-02" db="EMBL/GenBank/DDBJ databases">
        <title>Single-cell genomics of uncultivated deep-branching MTB reveals a conserved set of magnetosome genes.</title>
        <authorList>
            <person name="Kolinko S."/>
            <person name="Richter M."/>
            <person name="Glockner F.O."/>
            <person name="Brachmann A."/>
            <person name="Schuler D."/>
        </authorList>
    </citation>
    <scope>NUCLEOTIDE SEQUENCE [LARGE SCALE GENOMIC DNA]</scope>
    <source>
        <strain evidence="2">TM-1</strain>
    </source>
</reference>
<dbReference type="InterPro" id="IPR001509">
    <property type="entry name" value="Epimerase_deHydtase"/>
</dbReference>
<sequence>MTKDSRIYVAGHRGLLGRALLKRLAQHGFTNVITRTRSECNLSEKAEVDAFFSAHRPEYVFLAAGKT</sequence>
<dbReference type="Gene3D" id="3.40.50.720">
    <property type="entry name" value="NAD(P)-binding Rossmann-like Domain"/>
    <property type="match status" value="1"/>
</dbReference>
<feature type="non-terminal residue" evidence="2">
    <location>
        <position position="67"/>
    </location>
</feature>
<dbReference type="Pfam" id="PF01370">
    <property type="entry name" value="Epimerase"/>
    <property type="match status" value="1"/>
</dbReference>
<dbReference type="InterPro" id="IPR036291">
    <property type="entry name" value="NAD(P)-bd_dom_sf"/>
</dbReference>
<name>A0A0F3GWQ2_9BACT</name>
<dbReference type="AlphaFoldDB" id="A0A0F3GWQ2"/>
<dbReference type="EMBL" id="LACI01000612">
    <property type="protein sequence ID" value="KJU86399.1"/>
    <property type="molecule type" value="Genomic_DNA"/>
</dbReference>
<comment type="caution">
    <text evidence="2">The sequence shown here is derived from an EMBL/GenBank/DDBJ whole genome shotgun (WGS) entry which is preliminary data.</text>
</comment>
<protein>
    <submittedName>
        <fullName evidence="2">GDP-L-fucose synthetase</fullName>
    </submittedName>
</protein>
<accession>A0A0F3GWQ2</accession>
<organism evidence="2 3">
    <name type="scientific">Candidatus Magnetobacterium bavaricum</name>
    <dbReference type="NCBI Taxonomy" id="29290"/>
    <lineage>
        <taxon>Bacteria</taxon>
        <taxon>Pseudomonadati</taxon>
        <taxon>Nitrospirota</taxon>
        <taxon>Thermodesulfovibrionia</taxon>
        <taxon>Thermodesulfovibrionales</taxon>
        <taxon>Candidatus Magnetobacteriaceae</taxon>
        <taxon>Candidatus Magnetobacterium</taxon>
    </lineage>
</organism>
<evidence type="ECO:0000313" key="2">
    <source>
        <dbReference type="EMBL" id="KJU86399.1"/>
    </source>
</evidence>
<evidence type="ECO:0000259" key="1">
    <source>
        <dbReference type="Pfam" id="PF01370"/>
    </source>
</evidence>
<dbReference type="PANTHER" id="PTHR43238:SF1">
    <property type="entry name" value="GDP-L-FUCOSE SYNTHASE"/>
    <property type="match status" value="1"/>
</dbReference>
<evidence type="ECO:0000313" key="3">
    <source>
        <dbReference type="Proteomes" id="UP000033423"/>
    </source>
</evidence>
<gene>
    <name evidence="2" type="ORF">MBAV_001407</name>
</gene>
<dbReference type="PANTHER" id="PTHR43238">
    <property type="entry name" value="GDP-L-FUCOSE SYNTHASE"/>
    <property type="match status" value="1"/>
</dbReference>
<keyword evidence="3" id="KW-1185">Reference proteome</keyword>
<dbReference type="Proteomes" id="UP000033423">
    <property type="component" value="Unassembled WGS sequence"/>
</dbReference>
<dbReference type="SUPFAM" id="SSF51735">
    <property type="entry name" value="NAD(P)-binding Rossmann-fold domains"/>
    <property type="match status" value="1"/>
</dbReference>
<proteinExistence type="predicted"/>
<dbReference type="GO" id="GO:0050577">
    <property type="term" value="F:GDP-L-fucose synthase activity"/>
    <property type="evidence" value="ECO:0007669"/>
    <property type="project" value="TreeGrafter"/>
</dbReference>
<feature type="domain" description="NAD-dependent epimerase/dehydratase" evidence="1">
    <location>
        <begin position="7"/>
        <end position="65"/>
    </location>
</feature>